<reference evidence="2 3" key="1">
    <citation type="submission" date="2023-08" db="EMBL/GenBank/DDBJ databases">
        <authorList>
            <person name="Park J.-S."/>
        </authorList>
    </citation>
    <scope>NUCLEOTIDE SEQUENCE [LARGE SCALE GENOMIC DNA]</scope>
    <source>
        <strain evidence="2 3">2205SS18-9</strain>
    </source>
</reference>
<dbReference type="EMBL" id="JAVAMP010000012">
    <property type="protein sequence ID" value="MDP5276188.1"/>
    <property type="molecule type" value="Genomic_DNA"/>
</dbReference>
<feature type="transmembrane region" description="Helical" evidence="1">
    <location>
        <begin position="49"/>
        <end position="67"/>
    </location>
</feature>
<sequence length="312" mass="36076">MKIINSFGKVFVALLLILIYELWIENSEEAQSIYGTYVSPIVDSKNVPLIIPALLVVVIVALINYYGNKVRTLQESKNNDMQLLVESNQQLNAYRIQDLIDYKLSKFLEKEASVSSIQLYKYTIKHAPRNSYIKVEYVNGKVDENININGIVQSYYTFNYNLYSEFKNAVDKKNIDRVYLISFISKHIYSISIKSDKLTQEDAVKFAFIELAAEILGFESTVFLDPEKKKEIINLTQIGIFKTIISDKFYYAFSYEGKGDKSGRNYIARKLTESKSDQNYLFVMVVNKEEDHAYHNIITKFEGQILEVINLN</sequence>
<evidence type="ECO:0000256" key="1">
    <source>
        <dbReference type="SAM" id="Phobius"/>
    </source>
</evidence>
<protein>
    <submittedName>
        <fullName evidence="2">Uncharacterized protein</fullName>
    </submittedName>
</protein>
<feature type="transmembrane region" description="Helical" evidence="1">
    <location>
        <begin position="7"/>
        <end position="24"/>
    </location>
</feature>
<name>A0ABT9J3M4_9BACL</name>
<proteinExistence type="predicted"/>
<gene>
    <name evidence="2" type="ORF">Q5Y73_19000</name>
</gene>
<keyword evidence="1" id="KW-1133">Transmembrane helix</keyword>
<dbReference type="Proteomes" id="UP001231941">
    <property type="component" value="Unassembled WGS sequence"/>
</dbReference>
<comment type="caution">
    <text evidence="2">The sequence shown here is derived from an EMBL/GenBank/DDBJ whole genome shotgun (WGS) entry which is preliminary data.</text>
</comment>
<evidence type="ECO:0000313" key="2">
    <source>
        <dbReference type="EMBL" id="MDP5276188.1"/>
    </source>
</evidence>
<keyword evidence="3" id="KW-1185">Reference proteome</keyword>
<accession>A0ABT9J3M4</accession>
<organism evidence="2 3">
    <name type="scientific">Chengkuizengella axinellae</name>
    <dbReference type="NCBI Taxonomy" id="3064388"/>
    <lineage>
        <taxon>Bacteria</taxon>
        <taxon>Bacillati</taxon>
        <taxon>Bacillota</taxon>
        <taxon>Bacilli</taxon>
        <taxon>Bacillales</taxon>
        <taxon>Paenibacillaceae</taxon>
        <taxon>Chengkuizengella</taxon>
    </lineage>
</organism>
<keyword evidence="1" id="KW-0472">Membrane</keyword>
<dbReference type="RefSeq" id="WP_305993499.1">
    <property type="nucleotide sequence ID" value="NZ_JAVAMP010000012.1"/>
</dbReference>
<evidence type="ECO:0000313" key="3">
    <source>
        <dbReference type="Proteomes" id="UP001231941"/>
    </source>
</evidence>
<keyword evidence="1" id="KW-0812">Transmembrane</keyword>